<evidence type="ECO:0000313" key="1">
    <source>
        <dbReference type="EMBL" id="MFM9327307.1"/>
    </source>
</evidence>
<organism evidence="1 2">
    <name type="scientific">Paenibacillus mesotrionivorans</name>
    <dbReference type="NCBI Taxonomy" id="3160968"/>
    <lineage>
        <taxon>Bacteria</taxon>
        <taxon>Bacillati</taxon>
        <taxon>Bacillota</taxon>
        <taxon>Bacilli</taxon>
        <taxon>Bacillales</taxon>
        <taxon>Paenibacillaceae</taxon>
        <taxon>Paenibacillus</taxon>
    </lineage>
</organism>
<protein>
    <submittedName>
        <fullName evidence="1">SpoIID/LytB domain-containing protein</fullName>
    </submittedName>
</protein>
<reference evidence="1" key="1">
    <citation type="submission" date="2024-12" db="EMBL/GenBank/DDBJ databases">
        <authorList>
            <person name="Wu N."/>
        </authorList>
    </citation>
    <scope>NUCLEOTIDE SEQUENCE</scope>
    <source>
        <strain evidence="1">P15</strain>
    </source>
</reference>
<evidence type="ECO:0000313" key="2">
    <source>
        <dbReference type="Proteomes" id="UP001631969"/>
    </source>
</evidence>
<dbReference type="Proteomes" id="UP001631969">
    <property type="component" value="Unassembled WGS sequence"/>
</dbReference>
<dbReference type="EMBL" id="JBJURJ010000002">
    <property type="protein sequence ID" value="MFM9327307.1"/>
    <property type="molecule type" value="Genomic_DNA"/>
</dbReference>
<sequence>MMKPVIGIATAAFLAFSATLPALLAPVTPANAAAGTVTAENIRVALMLESGKLKSTAVSVTISSPGGITAAFRSAAGAVPFPADALPLNTVRASGDQFRLKLLETADFAQAKTLKDQLAASVQPVFLLAETRSGKPAYQVVAGDYATKAAAASALATLKLQPALALLSSSPQVQGPFRLSAGSYASHGEADKARAVFANQGFETAVVLTNKTGAAASYEVWLGAETDNEALNALKLAVLKSQPTLQLAAADTSKPYAVKRQDATSSENGAANAALLLFPAQNAKLDVAPIKGEFAVAEKANRTYRGKAEISYHNNKLAVINELPFEEYLYSVVSGEMGKGWPAEALKAQAVAARSYAKASGIKYEIAHVSDTTLDQVYDGNEDADSIAAVNATAGEVLKDKNGPILALFSANAGGMTSDGSDVWGNTVSYLSVGPSPDDGAEKSKALWHRGVLPDGQVAYIHSDYLEDTGTRNTAGLPVYQITENGVNARKEPYVDNTKNPAVAKLNIGDKVIVFDGARESNSYSWFRGPYDSGELLALMNKTLSQPIAGSLGSLEITKRGPSGRVTELTANGKPVAVSSPDAYRSVLGGLPSTRFEIERSGGYTIQGAGGASFSAANGTPLYALTASGQAQPVNASSYFVLNGEGKVSYSGGAAAMYTIKGTGNGHGLGLSQWGARGWAEKGYTYKQILANYYDGVTLTKE</sequence>
<comment type="caution">
    <text evidence="1">The sequence shown here is derived from an EMBL/GenBank/DDBJ whole genome shotgun (WGS) entry which is preliminary data.</text>
</comment>
<accession>A0ACC7NSL3</accession>
<name>A0ACC7NSL3_9BACL</name>
<keyword evidence="2" id="KW-1185">Reference proteome</keyword>
<proteinExistence type="predicted"/>
<gene>
    <name evidence="1" type="ORF">ACI1P1_03240</name>
</gene>